<dbReference type="STRING" id="2880.D7G191"/>
<evidence type="ECO:0000256" key="4">
    <source>
        <dbReference type="ARBA" id="ARBA00022676"/>
    </source>
</evidence>
<dbReference type="InParanoid" id="D7G191"/>
<evidence type="ECO:0000256" key="5">
    <source>
        <dbReference type="ARBA" id="ARBA00022679"/>
    </source>
</evidence>
<evidence type="ECO:0000256" key="10">
    <source>
        <dbReference type="RuleBase" id="RU363110"/>
    </source>
</evidence>
<proteinExistence type="inferred from homology"/>
<dbReference type="InterPro" id="IPR004856">
    <property type="entry name" value="Glyco_trans_ALG6/ALG8"/>
</dbReference>
<evidence type="ECO:0000256" key="3">
    <source>
        <dbReference type="ARBA" id="ARBA00008715"/>
    </source>
</evidence>
<keyword evidence="7 10" id="KW-0256">Endoplasmic reticulum</keyword>
<protein>
    <recommendedName>
        <fullName evidence="10">Alpha-1,3-glucosyltransferase</fullName>
        <ecNumber evidence="10">2.4.1.-</ecNumber>
    </recommendedName>
</protein>
<dbReference type="GO" id="GO:0005789">
    <property type="term" value="C:endoplasmic reticulum membrane"/>
    <property type="evidence" value="ECO:0007669"/>
    <property type="project" value="UniProtKB-SubCell"/>
</dbReference>
<dbReference type="EMBL" id="FN649760">
    <property type="protein sequence ID" value="CBJ33201.1"/>
    <property type="molecule type" value="Genomic_DNA"/>
</dbReference>
<feature type="transmembrane region" description="Helical" evidence="10">
    <location>
        <begin position="20"/>
        <end position="37"/>
    </location>
</feature>
<feature type="transmembrane region" description="Helical" evidence="10">
    <location>
        <begin position="123"/>
        <end position="144"/>
    </location>
</feature>
<keyword evidence="9 10" id="KW-0472">Membrane</keyword>
<comment type="pathway">
    <text evidence="2 10">Protein modification; protein glycosylation.</text>
</comment>
<feature type="transmembrane region" description="Helical" evidence="10">
    <location>
        <begin position="275"/>
        <end position="293"/>
    </location>
</feature>
<dbReference type="Pfam" id="PF03155">
    <property type="entry name" value="Alg6_Alg8"/>
    <property type="match status" value="1"/>
</dbReference>
<keyword evidence="5 10" id="KW-0808">Transferase</keyword>
<organism evidence="11 12">
    <name type="scientific">Ectocarpus siliculosus</name>
    <name type="common">Brown alga</name>
    <name type="synonym">Conferva siliculosa</name>
    <dbReference type="NCBI Taxonomy" id="2880"/>
    <lineage>
        <taxon>Eukaryota</taxon>
        <taxon>Sar</taxon>
        <taxon>Stramenopiles</taxon>
        <taxon>Ochrophyta</taxon>
        <taxon>PX clade</taxon>
        <taxon>Phaeophyceae</taxon>
        <taxon>Ectocarpales</taxon>
        <taxon>Ectocarpaceae</taxon>
        <taxon>Ectocarpus</taxon>
    </lineage>
</organism>
<comment type="subcellular location">
    <subcellularLocation>
        <location evidence="1 10">Endoplasmic reticulum membrane</location>
        <topology evidence="1 10">Multi-pass membrane protein</topology>
    </subcellularLocation>
</comment>
<dbReference type="EC" id="2.4.1.-" evidence="10"/>
<comment type="caution">
    <text evidence="10">Lacks conserved residue(s) required for the propagation of feature annotation.</text>
</comment>
<evidence type="ECO:0000256" key="6">
    <source>
        <dbReference type="ARBA" id="ARBA00022692"/>
    </source>
</evidence>
<keyword evidence="8 10" id="KW-1133">Transmembrane helix</keyword>
<dbReference type="Proteomes" id="UP000002630">
    <property type="component" value="Unassembled WGS sequence"/>
</dbReference>
<evidence type="ECO:0000256" key="1">
    <source>
        <dbReference type="ARBA" id="ARBA00004477"/>
    </source>
</evidence>
<name>D7G191_ECTSI</name>
<dbReference type="OrthoDB" id="4983at2759"/>
<dbReference type="UniPathway" id="UPA00378"/>
<evidence type="ECO:0000256" key="7">
    <source>
        <dbReference type="ARBA" id="ARBA00022824"/>
    </source>
</evidence>
<gene>
    <name evidence="11" type="primary">ALG6</name>
    <name evidence="11" type="ORF">Esi_0442_0014</name>
</gene>
<keyword evidence="12" id="KW-1185">Reference proteome</keyword>
<dbReference type="PANTHER" id="PTHR12413">
    <property type="entry name" value="DOLICHYL GLYCOSYLTRANSFERASE"/>
    <property type="match status" value="1"/>
</dbReference>
<accession>D7G191</accession>
<evidence type="ECO:0000256" key="9">
    <source>
        <dbReference type="ARBA" id="ARBA00023136"/>
    </source>
</evidence>
<feature type="transmembrane region" description="Helical" evidence="10">
    <location>
        <begin position="164"/>
        <end position="181"/>
    </location>
</feature>
<dbReference type="PANTHER" id="PTHR12413:SF1">
    <property type="entry name" value="DOLICHYL PYROPHOSPHATE MAN9GLCNAC2 ALPHA-1,3-GLUCOSYLTRANSFERASE"/>
    <property type="match status" value="1"/>
</dbReference>
<feature type="transmembrane region" description="Helical" evidence="10">
    <location>
        <begin position="188"/>
        <end position="207"/>
    </location>
</feature>
<sequence length="485" mass="53461">MDGPATDLPSLTKWQPGPLVVVWFALLLRCMVSLWPYSGQGERPMYGDYEAQRHWMEITNALPLHQWYRFDLEYWGLDYPPLTAYVSWACGQLSRVVEPASMALGLSRGYETQSHKAFMRMTVLLLDLAIFFPAAAALTSRLAIDRTVRRGRGVPLLEHWDHPAATRALCMVLLSPSLVLVDHGHFQYNCVCLGLAVAAAAAVASGKRGGELVGSALFSLSLNFKQMALYYAPAFFFYLLASCVWSNPAGTKAIGSHADGTATSLNRLSGVLRRVLGLGSVVIITFMVLWAPFCLLRDDDSEDGSDAQSGCLSAMGQVSVRLFPFSRGLFEDKVANLWFCLDVVFKLRRRLPVPQLAKLALASTLSLLVPVGAELLRPGRSPTARRLVLALFNSSMAFFLCSFQVHEKSLLLPLCPLAFLWRDAPLFTTWLQVIGVFSMKPLLAREGLLVPCVVCTLLYVAASVVSHTHRPSPITHHPSLTTHPL</sequence>
<keyword evidence="4 10" id="KW-0328">Glycosyltransferase</keyword>
<dbReference type="eggNOG" id="KOG2575">
    <property type="taxonomic scope" value="Eukaryota"/>
</dbReference>
<evidence type="ECO:0000313" key="12">
    <source>
        <dbReference type="Proteomes" id="UP000002630"/>
    </source>
</evidence>
<evidence type="ECO:0000256" key="8">
    <source>
        <dbReference type="ARBA" id="ARBA00022989"/>
    </source>
</evidence>
<keyword evidence="6 10" id="KW-0812">Transmembrane</keyword>
<dbReference type="AlphaFoldDB" id="D7G191"/>
<reference evidence="11 12" key="1">
    <citation type="journal article" date="2010" name="Nature">
        <title>The Ectocarpus genome and the independent evolution of multicellularity in brown algae.</title>
        <authorList>
            <person name="Cock J.M."/>
            <person name="Sterck L."/>
            <person name="Rouze P."/>
            <person name="Scornet D."/>
            <person name="Allen A.E."/>
            <person name="Amoutzias G."/>
            <person name="Anthouard V."/>
            <person name="Artiguenave F."/>
            <person name="Aury J.M."/>
            <person name="Badger J.H."/>
            <person name="Beszteri B."/>
            <person name="Billiau K."/>
            <person name="Bonnet E."/>
            <person name="Bothwell J.H."/>
            <person name="Bowler C."/>
            <person name="Boyen C."/>
            <person name="Brownlee C."/>
            <person name="Carrano C.J."/>
            <person name="Charrier B."/>
            <person name="Cho G.Y."/>
            <person name="Coelho S.M."/>
            <person name="Collen J."/>
            <person name="Corre E."/>
            <person name="Da Silva C."/>
            <person name="Delage L."/>
            <person name="Delaroque N."/>
            <person name="Dittami S.M."/>
            <person name="Doulbeau S."/>
            <person name="Elias M."/>
            <person name="Farnham G."/>
            <person name="Gachon C.M."/>
            <person name="Gschloessl B."/>
            <person name="Heesch S."/>
            <person name="Jabbari K."/>
            <person name="Jubin C."/>
            <person name="Kawai H."/>
            <person name="Kimura K."/>
            <person name="Kloareg B."/>
            <person name="Kupper F.C."/>
            <person name="Lang D."/>
            <person name="Le Bail A."/>
            <person name="Leblanc C."/>
            <person name="Lerouge P."/>
            <person name="Lohr M."/>
            <person name="Lopez P.J."/>
            <person name="Martens C."/>
            <person name="Maumus F."/>
            <person name="Michel G."/>
            <person name="Miranda-Saavedra D."/>
            <person name="Morales J."/>
            <person name="Moreau H."/>
            <person name="Motomura T."/>
            <person name="Nagasato C."/>
            <person name="Napoli C.A."/>
            <person name="Nelson D.R."/>
            <person name="Nyvall-Collen P."/>
            <person name="Peters A.F."/>
            <person name="Pommier C."/>
            <person name="Potin P."/>
            <person name="Poulain J."/>
            <person name="Quesneville H."/>
            <person name="Read B."/>
            <person name="Rensing S.A."/>
            <person name="Ritter A."/>
            <person name="Rousvoal S."/>
            <person name="Samanta M."/>
            <person name="Samson G."/>
            <person name="Schroeder D.C."/>
            <person name="Segurens B."/>
            <person name="Strittmatter M."/>
            <person name="Tonon T."/>
            <person name="Tregear J.W."/>
            <person name="Valentin K."/>
            <person name="von Dassow P."/>
            <person name="Yamagishi T."/>
            <person name="Van de Peer Y."/>
            <person name="Wincker P."/>
        </authorList>
    </citation>
    <scope>NUCLEOTIDE SEQUENCE [LARGE SCALE GENOMIC DNA]</scope>
    <source>
        <strain evidence="12">Ec32 / CCAP1310/4</strain>
    </source>
</reference>
<evidence type="ECO:0000256" key="2">
    <source>
        <dbReference type="ARBA" id="ARBA00004922"/>
    </source>
</evidence>
<comment type="similarity">
    <text evidence="3 10">Belongs to the ALG6/ALG8 glucosyltransferase family.</text>
</comment>
<feature type="transmembrane region" description="Helical" evidence="10">
    <location>
        <begin position="227"/>
        <end position="245"/>
    </location>
</feature>
<dbReference type="GO" id="GO:0042281">
    <property type="term" value="F:dolichyl pyrophosphate Man9GlcNAc2 alpha-1,3-glucosyltransferase activity"/>
    <property type="evidence" value="ECO:0007669"/>
    <property type="project" value="TreeGrafter"/>
</dbReference>
<evidence type="ECO:0000313" key="11">
    <source>
        <dbReference type="EMBL" id="CBJ33201.1"/>
    </source>
</evidence>